<accession>A0A9E7TJ70</accession>
<proteinExistence type="predicted"/>
<evidence type="ECO:0008006" key="4">
    <source>
        <dbReference type="Google" id="ProtNLM"/>
    </source>
</evidence>
<dbReference type="Gene3D" id="1.10.150.130">
    <property type="match status" value="1"/>
</dbReference>
<dbReference type="KEGG" id="mend:L6E24_04085"/>
<evidence type="ECO:0000313" key="3">
    <source>
        <dbReference type="Proteomes" id="UP001060368"/>
    </source>
</evidence>
<keyword evidence="3" id="KW-1185">Reference proteome</keyword>
<gene>
    <name evidence="2" type="ORF">L6E24_04085</name>
</gene>
<evidence type="ECO:0000313" key="2">
    <source>
        <dbReference type="EMBL" id="UUX93313.1"/>
    </source>
</evidence>
<name>A0A9E7TJ70_9EURY</name>
<organism evidence="2 3">
    <name type="scientific">Methanoplanus endosymbiosus</name>
    <dbReference type="NCBI Taxonomy" id="33865"/>
    <lineage>
        <taxon>Archaea</taxon>
        <taxon>Methanobacteriati</taxon>
        <taxon>Methanobacteriota</taxon>
        <taxon>Stenosarchaea group</taxon>
        <taxon>Methanomicrobia</taxon>
        <taxon>Methanomicrobiales</taxon>
        <taxon>Methanomicrobiaceae</taxon>
        <taxon>Methanoplanus</taxon>
    </lineage>
</organism>
<keyword evidence="1" id="KW-0238">DNA-binding</keyword>
<evidence type="ECO:0000256" key="1">
    <source>
        <dbReference type="ARBA" id="ARBA00023125"/>
    </source>
</evidence>
<dbReference type="InterPro" id="IPR010998">
    <property type="entry name" value="Integrase_recombinase_N"/>
</dbReference>
<dbReference type="RefSeq" id="WP_257743452.1">
    <property type="nucleotide sequence ID" value="NZ_CP096115.1"/>
</dbReference>
<dbReference type="AlphaFoldDB" id="A0A9E7TJ70"/>
<reference evidence="2" key="1">
    <citation type="submission" date="2022-04" db="EMBL/GenBank/DDBJ databases">
        <title>Complete genome of Methanoplanus endosymbiosus DSM 3599.</title>
        <authorList>
            <person name="Chen S.-C."/>
            <person name="You Y.-T."/>
            <person name="Zhou Y.-Z."/>
            <person name="Lai M.-C."/>
        </authorList>
    </citation>
    <scope>NUCLEOTIDE SEQUENCE</scope>
    <source>
        <strain evidence="2">DSM 3599</strain>
    </source>
</reference>
<dbReference type="GeneID" id="74306847"/>
<dbReference type="EMBL" id="CP096115">
    <property type="protein sequence ID" value="UUX93313.1"/>
    <property type="molecule type" value="Genomic_DNA"/>
</dbReference>
<dbReference type="Proteomes" id="UP001060368">
    <property type="component" value="Chromosome"/>
</dbReference>
<sequence length="148" mass="17352">MTSEDYEDECEDIELYNENLLSEYKDYLTEKGLTPRTVDKHISNVEFFINDYLMDNEGLEARDGVSEIGVYLGYWYIRKGCWSGPAAIKENASSLKKFYQFMLGKGEISKEDFDDLKEAIKESMPEWIATVKRYLDEDIEDMDEVWGF</sequence>
<protein>
    <recommendedName>
        <fullName evidence="4">Recombinase</fullName>
    </recommendedName>
</protein>
<dbReference type="GO" id="GO:0003677">
    <property type="term" value="F:DNA binding"/>
    <property type="evidence" value="ECO:0007669"/>
    <property type="project" value="UniProtKB-KW"/>
</dbReference>